<dbReference type="GO" id="GO:0016887">
    <property type="term" value="F:ATP hydrolysis activity"/>
    <property type="evidence" value="ECO:0007669"/>
    <property type="project" value="InterPro"/>
</dbReference>
<dbReference type="GO" id="GO:0005524">
    <property type="term" value="F:ATP binding"/>
    <property type="evidence" value="ECO:0007669"/>
    <property type="project" value="UniProtKB-KW"/>
</dbReference>
<dbReference type="SUPFAM" id="SSF54849">
    <property type="entry name" value="GroEL-intermediate domain like"/>
    <property type="match status" value="1"/>
</dbReference>
<dbReference type="InterPro" id="IPR002423">
    <property type="entry name" value="Cpn60/GroEL/TCP-1"/>
</dbReference>
<reference evidence="11" key="1">
    <citation type="submission" date="2022-01" db="UniProtKB">
        <authorList>
            <consortium name="EnsemblMetazoa"/>
        </authorList>
    </citation>
    <scope>IDENTIFICATION</scope>
</reference>
<dbReference type="InterPro" id="IPR002194">
    <property type="entry name" value="Chaperonin_TCP-1_CS"/>
</dbReference>
<feature type="compositionally biased region" description="Polar residues" evidence="10">
    <location>
        <begin position="529"/>
        <end position="544"/>
    </location>
</feature>
<keyword evidence="4" id="KW-0963">Cytoplasm</keyword>
<evidence type="ECO:0000256" key="4">
    <source>
        <dbReference type="ARBA" id="ARBA00022490"/>
    </source>
</evidence>
<dbReference type="InterPro" id="IPR017998">
    <property type="entry name" value="Chaperone_TCP-1"/>
</dbReference>
<organism evidence="11 12">
    <name type="scientific">Cimex lectularius</name>
    <name type="common">Bed bug</name>
    <name type="synonym">Acanthia lectularia</name>
    <dbReference type="NCBI Taxonomy" id="79782"/>
    <lineage>
        <taxon>Eukaryota</taxon>
        <taxon>Metazoa</taxon>
        <taxon>Ecdysozoa</taxon>
        <taxon>Arthropoda</taxon>
        <taxon>Hexapoda</taxon>
        <taxon>Insecta</taxon>
        <taxon>Pterygota</taxon>
        <taxon>Neoptera</taxon>
        <taxon>Paraneoptera</taxon>
        <taxon>Hemiptera</taxon>
        <taxon>Heteroptera</taxon>
        <taxon>Panheteroptera</taxon>
        <taxon>Cimicomorpha</taxon>
        <taxon>Cimicidae</taxon>
        <taxon>Cimex</taxon>
    </lineage>
</organism>
<evidence type="ECO:0000256" key="2">
    <source>
        <dbReference type="ARBA" id="ARBA00008020"/>
    </source>
</evidence>
<dbReference type="KEGG" id="clec:106672826"/>
<dbReference type="InterPro" id="IPR027409">
    <property type="entry name" value="GroEL-like_apical_dom_sf"/>
</dbReference>
<dbReference type="PANTHER" id="PTHR11353">
    <property type="entry name" value="CHAPERONIN"/>
    <property type="match status" value="1"/>
</dbReference>
<dbReference type="InterPro" id="IPR027410">
    <property type="entry name" value="TCP-1-like_intermed_sf"/>
</dbReference>
<evidence type="ECO:0000313" key="12">
    <source>
        <dbReference type="Proteomes" id="UP000494040"/>
    </source>
</evidence>
<evidence type="ECO:0000256" key="9">
    <source>
        <dbReference type="RuleBase" id="RU004191"/>
    </source>
</evidence>
<dbReference type="GO" id="GO:0051082">
    <property type="term" value="F:unfolded protein binding"/>
    <property type="evidence" value="ECO:0007669"/>
    <property type="project" value="InterPro"/>
</dbReference>
<protein>
    <recommendedName>
        <fullName evidence="3 9">T-complex protein 1 subunit gamma</fullName>
    </recommendedName>
</protein>
<keyword evidence="12" id="KW-1185">Reference proteome</keyword>
<evidence type="ECO:0000256" key="8">
    <source>
        <dbReference type="RuleBase" id="RU004187"/>
    </source>
</evidence>
<dbReference type="Pfam" id="PF00118">
    <property type="entry name" value="Cpn60_TCP1"/>
    <property type="match status" value="1"/>
</dbReference>
<evidence type="ECO:0000256" key="6">
    <source>
        <dbReference type="ARBA" id="ARBA00022840"/>
    </source>
</evidence>
<comment type="similarity">
    <text evidence="2 8">Belongs to the TCP-1 chaperonin family.</text>
</comment>
<keyword evidence="6 8" id="KW-0067">ATP-binding</keyword>
<evidence type="ECO:0000256" key="10">
    <source>
        <dbReference type="SAM" id="MobiDB-lite"/>
    </source>
</evidence>
<dbReference type="PROSITE" id="PS00750">
    <property type="entry name" value="TCP1_1"/>
    <property type="match status" value="1"/>
</dbReference>
<proteinExistence type="inferred from homology"/>
<dbReference type="CDD" id="cd03337">
    <property type="entry name" value="TCP1_gamma"/>
    <property type="match status" value="1"/>
</dbReference>
<dbReference type="GO" id="GO:0005832">
    <property type="term" value="C:chaperonin-containing T-complex"/>
    <property type="evidence" value="ECO:0007669"/>
    <property type="project" value="UniProtKB-ARBA"/>
</dbReference>
<dbReference type="FunFam" id="3.50.7.10:FF:000005">
    <property type="entry name" value="T-complex protein 1 subunit gamma"/>
    <property type="match status" value="1"/>
</dbReference>
<dbReference type="NCBIfam" id="TIGR02344">
    <property type="entry name" value="chap_CCT_gamma"/>
    <property type="match status" value="1"/>
</dbReference>
<dbReference type="PRINTS" id="PR00304">
    <property type="entry name" value="TCOMPLEXTCP1"/>
</dbReference>
<dbReference type="InterPro" id="IPR012719">
    <property type="entry name" value="Chap_CCT_gamma"/>
</dbReference>
<evidence type="ECO:0000313" key="11">
    <source>
        <dbReference type="EnsemblMetazoa" id="XP_014260048.1"/>
    </source>
</evidence>
<dbReference type="SUPFAM" id="SSF52029">
    <property type="entry name" value="GroEL apical domain-like"/>
    <property type="match status" value="1"/>
</dbReference>
<dbReference type="OMA" id="CGGSTIR"/>
<dbReference type="InterPro" id="IPR054827">
    <property type="entry name" value="thermosome_alpha"/>
</dbReference>
<dbReference type="GO" id="GO:0140662">
    <property type="term" value="F:ATP-dependent protein folding chaperone"/>
    <property type="evidence" value="ECO:0007669"/>
    <property type="project" value="InterPro"/>
</dbReference>
<dbReference type="Proteomes" id="UP000494040">
    <property type="component" value="Unassembled WGS sequence"/>
</dbReference>
<comment type="subcellular location">
    <subcellularLocation>
        <location evidence="1">Cytoplasm</location>
    </subcellularLocation>
</comment>
<dbReference type="OrthoDB" id="275057at2759"/>
<dbReference type="NCBIfam" id="NF041082">
    <property type="entry name" value="thermosome_alpha"/>
    <property type="match status" value="1"/>
</dbReference>
<name>A0A8I6THB6_CIMLE</name>
<dbReference type="Gene3D" id="1.10.560.10">
    <property type="entry name" value="GroEL-like equatorial domain"/>
    <property type="match status" value="1"/>
</dbReference>
<evidence type="ECO:0000256" key="1">
    <source>
        <dbReference type="ARBA" id="ARBA00004496"/>
    </source>
</evidence>
<keyword evidence="7 8" id="KW-0143">Chaperone</keyword>
<feature type="region of interest" description="Disordered" evidence="10">
    <location>
        <begin position="521"/>
        <end position="544"/>
    </location>
</feature>
<evidence type="ECO:0000256" key="3">
    <source>
        <dbReference type="ARBA" id="ARBA00017187"/>
    </source>
</evidence>
<sequence length="544" mass="60481">MMPILVLSHNTKRESGRKVQNENIDSAKAIADVIRTCLGPQAMLKMLMDPMGGIVMTNDGNCILREITSPHPAAKTMIEVARTQDEEVGDGTTSVIILAGEMLAEVQQYINTYHPVALIRIFKIALKDIMEATDKFAKEMDFSNRDEVKKVAKGCLGTKFLGQWADLACDIAYDAVNMVLERKQGYNRVDIKNFARIEKIPGGLIEDSQVLEGIMINKDVTHPQMKRKIENPRILLLDCPLEYKKGESQTNVEILKEGDFTRLLQIEEEYIEKLCKQIIAANPNLVFTEKGVSDLAQHYLVKAGITVIRRVRKMDNNRIARATNATIISRLDELQAHHIGTGAGLFEVKKMGDEYFTFLTKCKNAKACTILLRGPSKDVLNEVERNLNDALNVIRCISHESKVVPGGGAIEMMVKAELTEKHPEVLSGMEPYSAVTNALSIIPKILVQNSGVSNVIHVLAEFERRISHKEQVGINGVTGKIVPSEELNIWEPLAVKKQVYKTAIESAILLLRVDDIVSGAKNKDKESVSAPSRTAQPTEESMKE</sequence>
<dbReference type="PROSITE" id="PS00995">
    <property type="entry name" value="TCP1_3"/>
    <property type="match status" value="1"/>
</dbReference>
<keyword evidence="5 8" id="KW-0547">Nucleotide-binding</keyword>
<evidence type="ECO:0000256" key="5">
    <source>
        <dbReference type="ARBA" id="ARBA00022741"/>
    </source>
</evidence>
<dbReference type="InterPro" id="IPR027413">
    <property type="entry name" value="GROEL-like_equatorial_sf"/>
</dbReference>
<dbReference type="Gene3D" id="3.50.7.10">
    <property type="entry name" value="GroEL"/>
    <property type="match status" value="1"/>
</dbReference>
<dbReference type="EnsemblMetazoa" id="XM_014404562.2">
    <property type="protein sequence ID" value="XP_014260048.1"/>
    <property type="gene ID" value="LOC106672826"/>
</dbReference>
<accession>A0A8I6THB6</accession>
<evidence type="ECO:0000256" key="7">
    <source>
        <dbReference type="ARBA" id="ARBA00023186"/>
    </source>
</evidence>
<dbReference type="AlphaFoldDB" id="A0A8I6THB6"/>
<dbReference type="SUPFAM" id="SSF48592">
    <property type="entry name" value="GroEL equatorial domain-like"/>
    <property type="match status" value="1"/>
</dbReference>
<dbReference type="Gene3D" id="3.30.260.10">
    <property type="entry name" value="TCP-1-like chaperonin intermediate domain"/>
    <property type="match status" value="1"/>
</dbReference>
<gene>
    <name evidence="11" type="primary">106672826</name>
</gene>
<dbReference type="NCBIfam" id="NF041083">
    <property type="entry name" value="thermosome_beta"/>
    <property type="match status" value="1"/>
</dbReference>
<dbReference type="InterPro" id="IPR053374">
    <property type="entry name" value="TCP-1_chaperonin"/>
</dbReference>
<dbReference type="FunFam" id="1.10.560.10:FF:000085">
    <property type="entry name" value="T-complex protein 1 subunit gamma"/>
    <property type="match status" value="1"/>
</dbReference>